<organism evidence="1 2">
    <name type="scientific">Exiguobacterium alkaliphilum</name>
    <dbReference type="NCBI Taxonomy" id="1428684"/>
    <lineage>
        <taxon>Bacteria</taxon>
        <taxon>Bacillati</taxon>
        <taxon>Bacillota</taxon>
        <taxon>Bacilli</taxon>
        <taxon>Bacillales</taxon>
        <taxon>Bacillales Family XII. Incertae Sedis</taxon>
        <taxon>Exiguobacterium</taxon>
    </lineage>
</organism>
<reference evidence="1 2" key="1">
    <citation type="submission" date="2022-07" db="EMBL/GenBank/DDBJ databases">
        <title>Genomic and pangenome structural analysis of the polyextremophile Exiguobacterium.</title>
        <authorList>
            <person name="Shen L."/>
        </authorList>
    </citation>
    <scope>NUCLEOTIDE SEQUENCE [LARGE SCALE GENOMIC DNA]</scope>
    <source>
        <strain evidence="1 2">12_1</strain>
    </source>
</reference>
<evidence type="ECO:0000313" key="2">
    <source>
        <dbReference type="Proteomes" id="UP001206821"/>
    </source>
</evidence>
<dbReference type="Proteomes" id="UP001206821">
    <property type="component" value="Unassembled WGS sequence"/>
</dbReference>
<evidence type="ECO:0000313" key="1">
    <source>
        <dbReference type="EMBL" id="MCT4795674.1"/>
    </source>
</evidence>
<gene>
    <name evidence="1" type="ORF">NQG31_08960</name>
</gene>
<proteinExistence type="predicted"/>
<dbReference type="EMBL" id="JANIEK010000032">
    <property type="protein sequence ID" value="MCT4795674.1"/>
    <property type="molecule type" value="Genomic_DNA"/>
</dbReference>
<dbReference type="RefSeq" id="WP_245175491.1">
    <property type="nucleotide sequence ID" value="NZ_JANIEK010000032.1"/>
</dbReference>
<accession>A0ABT2KZ07</accession>
<dbReference type="SUPFAM" id="SSF101386">
    <property type="entry name" value="all-alpha NTP pyrophosphatases"/>
    <property type="match status" value="1"/>
</dbReference>
<protein>
    <submittedName>
        <fullName evidence="1">Nucleoside triphosphate pyrophosphohydrolase</fullName>
    </submittedName>
</protein>
<dbReference type="CDD" id="cd11532">
    <property type="entry name" value="NTP-PPase_COG4997"/>
    <property type="match status" value="1"/>
</dbReference>
<keyword evidence="2" id="KW-1185">Reference proteome</keyword>
<name>A0ABT2KZ07_9BACL</name>
<sequence>MKHNKLVRDRVPEIIKASGKQVIVKQLNQAEHFEQARLKLYEELKEYEDTNIDEECLEELADILELAYELGRMHGASFDEMNTIREEKRERKGGFEKGLFLEEVLE</sequence>
<dbReference type="InterPro" id="IPR038735">
    <property type="entry name" value="MSMEG_1276-like_NTP-PPase_dom"/>
</dbReference>
<comment type="caution">
    <text evidence="1">The sequence shown here is derived from an EMBL/GenBank/DDBJ whole genome shotgun (WGS) entry which is preliminary data.</text>
</comment>